<protein>
    <submittedName>
        <fullName evidence="1">Uncharacterized protein</fullName>
    </submittedName>
</protein>
<accession>A0A383DZ33</accession>
<dbReference type="AlphaFoldDB" id="A0A383DZ33"/>
<organism evidence="1">
    <name type="scientific">marine metagenome</name>
    <dbReference type="NCBI Taxonomy" id="408172"/>
    <lineage>
        <taxon>unclassified sequences</taxon>
        <taxon>metagenomes</taxon>
        <taxon>ecological metagenomes</taxon>
    </lineage>
</organism>
<name>A0A383DZ33_9ZZZZ</name>
<dbReference type="EMBL" id="UINC01221467">
    <property type="protein sequence ID" value="SVE49812.1"/>
    <property type="molecule type" value="Genomic_DNA"/>
</dbReference>
<sequence>VVSADTSEAPVLKVENLRTYFRTRW</sequence>
<feature type="non-terminal residue" evidence="1">
    <location>
        <position position="25"/>
    </location>
</feature>
<gene>
    <name evidence="1" type="ORF">METZ01_LOCUS502666</name>
</gene>
<feature type="non-terminal residue" evidence="1">
    <location>
        <position position="1"/>
    </location>
</feature>
<reference evidence="1" key="1">
    <citation type="submission" date="2018-05" db="EMBL/GenBank/DDBJ databases">
        <authorList>
            <person name="Lanie J.A."/>
            <person name="Ng W.-L."/>
            <person name="Kazmierczak K.M."/>
            <person name="Andrzejewski T.M."/>
            <person name="Davidsen T.M."/>
            <person name="Wayne K.J."/>
            <person name="Tettelin H."/>
            <person name="Glass J.I."/>
            <person name="Rusch D."/>
            <person name="Podicherti R."/>
            <person name="Tsui H.-C.T."/>
            <person name="Winkler M.E."/>
        </authorList>
    </citation>
    <scope>NUCLEOTIDE SEQUENCE</scope>
</reference>
<evidence type="ECO:0000313" key="1">
    <source>
        <dbReference type="EMBL" id="SVE49812.1"/>
    </source>
</evidence>
<proteinExistence type="predicted"/>